<sequence>MILRATLTIGEIVYFYDVGGADSTDEVVSPQNYSHQTSCLEPFPFSLHLATLYLMGKNPWVFASAV</sequence>
<gene>
    <name evidence="1" type="ORF">C4544_06920</name>
</gene>
<evidence type="ECO:0000313" key="1">
    <source>
        <dbReference type="EMBL" id="RJO60066.1"/>
    </source>
</evidence>
<dbReference type="AlphaFoldDB" id="A0A419DAC2"/>
<reference evidence="1 2" key="1">
    <citation type="journal article" date="2017" name="ISME J.">
        <title>Energy and carbon metabolisms in a deep terrestrial subsurface fluid microbial community.</title>
        <authorList>
            <person name="Momper L."/>
            <person name="Jungbluth S.P."/>
            <person name="Lee M.D."/>
            <person name="Amend J.P."/>
        </authorList>
    </citation>
    <scope>NUCLEOTIDE SEQUENCE [LARGE SCALE GENOMIC DNA]</scope>
    <source>
        <strain evidence="1">SURF_29</strain>
    </source>
</reference>
<comment type="caution">
    <text evidence="1">The sequence shown here is derived from an EMBL/GenBank/DDBJ whole genome shotgun (WGS) entry which is preliminary data.</text>
</comment>
<dbReference type="EMBL" id="QZJW01000055">
    <property type="protein sequence ID" value="RJO60066.1"/>
    <property type="molecule type" value="Genomic_DNA"/>
</dbReference>
<dbReference type="Proteomes" id="UP000285655">
    <property type="component" value="Unassembled WGS sequence"/>
</dbReference>
<name>A0A419DAC2_9BACT</name>
<evidence type="ECO:0000313" key="2">
    <source>
        <dbReference type="Proteomes" id="UP000285655"/>
    </source>
</evidence>
<accession>A0A419DAC2</accession>
<protein>
    <submittedName>
        <fullName evidence="1">Uncharacterized protein</fullName>
    </submittedName>
</protein>
<proteinExistence type="predicted"/>
<organism evidence="1 2">
    <name type="scientific">candidate division WS5 bacterium</name>
    <dbReference type="NCBI Taxonomy" id="2093353"/>
    <lineage>
        <taxon>Bacteria</taxon>
        <taxon>candidate division WS5</taxon>
    </lineage>
</organism>